<feature type="transmembrane region" description="Helical" evidence="5">
    <location>
        <begin position="225"/>
        <end position="247"/>
    </location>
</feature>
<feature type="transmembrane region" description="Helical" evidence="5">
    <location>
        <begin position="412"/>
        <end position="429"/>
    </location>
</feature>
<feature type="transmembrane region" description="Helical" evidence="5">
    <location>
        <begin position="9"/>
        <end position="29"/>
    </location>
</feature>
<sequence>MNRELKRSIGFITATAIVIGTVIGSGIFMKPGIVIGATGDSTLALLVWVIGGIITLASGLTIAEVSAKIPETGGLYVYIEKVYGRFWGFLCGWVQTIIYGPAVIGALGLYFGTLFAGIFSLPKESELWIGIMAVLFLSVVNMLGSQFGGIVQSVLTAAKLLPIFLIIVFGVVKGNVPIFGMDSGSSQAISLGAAVLATLWAYDGWMNVGFVAGEMKNPAKTLPKAIITGILIVMFAYVAVNVALLHVLRADDIVALGPNAASEAATILFGSFGGKLIAIGILISIFGCLNGKVLTFPRMPLAMAIDGLFPLARYFSRIHPKWRTPVLATFMQITIAIIMMLLGNADRLTDIAIFSVFLFYGFAFYAVFLLRKSLPSNEQLYRVPFYPFTPIVAIVGTAYIIISTVLHAPLDTFLSIVVTISGIPVYYIVTKKRQG</sequence>
<feature type="transmembrane region" description="Helical" evidence="5">
    <location>
        <begin position="326"/>
        <end position="345"/>
    </location>
</feature>
<feature type="transmembrane region" description="Helical" evidence="5">
    <location>
        <begin position="156"/>
        <end position="176"/>
    </location>
</feature>
<dbReference type="FunFam" id="1.20.1740.10:FF:000051">
    <property type="entry name" value="Amino acid permease"/>
    <property type="match status" value="1"/>
</dbReference>
<feature type="transmembrane region" description="Helical" evidence="5">
    <location>
        <begin position="267"/>
        <end position="289"/>
    </location>
</feature>
<dbReference type="EMBL" id="BARH01000026">
    <property type="protein sequence ID" value="GAC92129.1"/>
    <property type="molecule type" value="Genomic_DNA"/>
</dbReference>
<keyword evidence="2 5" id="KW-0812">Transmembrane</keyword>
<reference evidence="7" key="1">
    <citation type="journal article" date="2013" name="Genome Announc.">
        <title>Draft Genome Sequence of a Thermophilic Member of the Bacillaceae, Anoxybacillus flavithermus Strain Kn10, Isolated from the Kan-nawa Hot Spring in Japan.</title>
        <authorList>
            <person name="Matsutani M."/>
            <person name="Shirakihara Y."/>
            <person name="Imada K."/>
            <person name="Yakushi T."/>
            <person name="Matsushita K."/>
        </authorList>
    </citation>
    <scope>NUCLEOTIDE SEQUENCE [LARGE SCALE GENOMIC DNA]</scope>
    <source>
        <strain evidence="7">NBRC 109594</strain>
    </source>
</reference>
<gene>
    <name evidence="6" type="ORF">KN10_2565</name>
</gene>
<dbReference type="Gene3D" id="1.20.1740.10">
    <property type="entry name" value="Amino acid/polyamine transporter I"/>
    <property type="match status" value="1"/>
</dbReference>
<dbReference type="AlphaFoldDB" id="R4G253"/>
<evidence type="ECO:0000256" key="5">
    <source>
        <dbReference type="SAM" id="Phobius"/>
    </source>
</evidence>
<keyword evidence="4 5" id="KW-0472">Membrane</keyword>
<protein>
    <submittedName>
        <fullName evidence="6">Amino acid transporter</fullName>
    </submittedName>
</protein>
<evidence type="ECO:0000256" key="2">
    <source>
        <dbReference type="ARBA" id="ARBA00022692"/>
    </source>
</evidence>
<dbReference type="InterPro" id="IPR002293">
    <property type="entry name" value="AA/rel_permease1"/>
</dbReference>
<dbReference type="Proteomes" id="UP000013057">
    <property type="component" value="Unassembled WGS sequence"/>
</dbReference>
<dbReference type="PANTHER" id="PTHR11785">
    <property type="entry name" value="AMINO ACID TRANSPORTER"/>
    <property type="match status" value="1"/>
</dbReference>
<feature type="transmembrane region" description="Helical" evidence="5">
    <location>
        <begin position="351"/>
        <end position="371"/>
    </location>
</feature>
<dbReference type="RefSeq" id="WP_006323196.1">
    <property type="nucleotide sequence ID" value="NZ_BARH01000026.1"/>
</dbReference>
<evidence type="ECO:0000256" key="3">
    <source>
        <dbReference type="ARBA" id="ARBA00022989"/>
    </source>
</evidence>
<comment type="subcellular location">
    <subcellularLocation>
        <location evidence="1">Membrane</location>
        <topology evidence="1">Multi-pass membrane protein</topology>
    </subcellularLocation>
</comment>
<dbReference type="PIRSF" id="PIRSF006060">
    <property type="entry name" value="AA_transporter"/>
    <property type="match status" value="1"/>
</dbReference>
<evidence type="ECO:0000313" key="7">
    <source>
        <dbReference type="Proteomes" id="UP000013057"/>
    </source>
</evidence>
<organism evidence="6 7">
    <name type="scientific">Anoxybacillus flavithermus NBRC 109594</name>
    <dbReference type="NCBI Taxonomy" id="1315967"/>
    <lineage>
        <taxon>Bacteria</taxon>
        <taxon>Bacillati</taxon>
        <taxon>Bacillota</taxon>
        <taxon>Bacilli</taxon>
        <taxon>Bacillales</taxon>
        <taxon>Anoxybacillaceae</taxon>
        <taxon>Anoxybacillus</taxon>
    </lineage>
</organism>
<name>R4G253_9BACL</name>
<dbReference type="InterPro" id="IPR050598">
    <property type="entry name" value="AminoAcid_Transporter"/>
</dbReference>
<feature type="transmembrane region" description="Helical" evidence="5">
    <location>
        <begin position="188"/>
        <end position="213"/>
    </location>
</feature>
<feature type="transmembrane region" description="Helical" evidence="5">
    <location>
        <begin position="127"/>
        <end position="144"/>
    </location>
</feature>
<dbReference type="GO" id="GO:0016020">
    <property type="term" value="C:membrane"/>
    <property type="evidence" value="ECO:0007669"/>
    <property type="project" value="UniProtKB-SubCell"/>
</dbReference>
<keyword evidence="3 5" id="KW-1133">Transmembrane helix</keyword>
<accession>R4G253</accession>
<dbReference type="GO" id="GO:0015179">
    <property type="term" value="F:L-amino acid transmembrane transporter activity"/>
    <property type="evidence" value="ECO:0007669"/>
    <property type="project" value="TreeGrafter"/>
</dbReference>
<evidence type="ECO:0000256" key="4">
    <source>
        <dbReference type="ARBA" id="ARBA00023136"/>
    </source>
</evidence>
<proteinExistence type="predicted"/>
<evidence type="ECO:0000313" key="6">
    <source>
        <dbReference type="EMBL" id="GAC92129.1"/>
    </source>
</evidence>
<comment type="caution">
    <text evidence="6">The sequence shown here is derived from an EMBL/GenBank/DDBJ whole genome shotgun (WGS) entry which is preliminary data.</text>
</comment>
<dbReference type="Pfam" id="PF13520">
    <property type="entry name" value="AA_permease_2"/>
    <property type="match status" value="1"/>
</dbReference>
<dbReference type="PANTHER" id="PTHR11785:SF512">
    <property type="entry name" value="SOBREMESA, ISOFORM B"/>
    <property type="match status" value="1"/>
</dbReference>
<feature type="transmembrane region" description="Helical" evidence="5">
    <location>
        <begin position="41"/>
        <end position="65"/>
    </location>
</feature>
<feature type="transmembrane region" description="Helical" evidence="5">
    <location>
        <begin position="86"/>
        <end position="115"/>
    </location>
</feature>
<evidence type="ECO:0000256" key="1">
    <source>
        <dbReference type="ARBA" id="ARBA00004141"/>
    </source>
</evidence>
<feature type="transmembrane region" description="Helical" evidence="5">
    <location>
        <begin position="383"/>
        <end position="406"/>
    </location>
</feature>